<feature type="transmembrane region" description="Helical" evidence="7">
    <location>
        <begin position="47"/>
        <end position="65"/>
    </location>
</feature>
<sequence length="344" mass="39636">MTLLHRLLPSRNFLFQVITAGGLAATSDTLCQFLVEKKAHQDVKRTLRFALITSCLIAPIQFNWFRFLASRIPGNALSVGMKRAAVDQIVAAPILTSTFIFTINFFEHNRSSDIALRRTKELIIPVMKTNYMVWPAVQVVNMTFVPIGYRVIFLQAAMLGTFIKMLNKRPLITQMISAGVIGATGDAITQLGIENVSLSHYDLMRTTRFFLLPTFYIAPILGKWFRTLEKWSLPGRWLFGSRKTLPLKKLAVDQIFFAPIFSASIIYNLRLMEGYSIKESWEKLISDYWDIYKRSIQYWPCMQLINFYVIPLHFRVIFTQIAALIWNVFLSHKTQTRLPIPPLE</sequence>
<dbReference type="GO" id="GO:0005739">
    <property type="term" value="C:mitochondrion"/>
    <property type="evidence" value="ECO:0007669"/>
    <property type="project" value="TreeGrafter"/>
</dbReference>
<feature type="transmembrane region" description="Helical" evidence="7">
    <location>
        <begin position="13"/>
        <end position="35"/>
    </location>
</feature>
<protein>
    <recommendedName>
        <fullName evidence="6">Mitochondrial inner membrane protein Mpv17</fullName>
    </recommendedName>
</protein>
<keyword evidence="5 7" id="KW-0472">Membrane</keyword>
<feature type="transmembrane region" description="Helical" evidence="7">
    <location>
        <begin position="250"/>
        <end position="269"/>
    </location>
</feature>
<gene>
    <name evidence="8" type="ORF">DdX_07438</name>
</gene>
<dbReference type="Pfam" id="PF04117">
    <property type="entry name" value="Mpv17_PMP22"/>
    <property type="match status" value="2"/>
</dbReference>
<accession>A0AAD4N4L7</accession>
<evidence type="ECO:0000256" key="4">
    <source>
        <dbReference type="ARBA" id="ARBA00022989"/>
    </source>
</evidence>
<evidence type="ECO:0000256" key="6">
    <source>
        <dbReference type="ARBA" id="ARBA00049743"/>
    </source>
</evidence>
<evidence type="ECO:0000256" key="1">
    <source>
        <dbReference type="ARBA" id="ARBA00004141"/>
    </source>
</evidence>
<comment type="subcellular location">
    <subcellularLocation>
        <location evidence="1">Membrane</location>
        <topology evidence="1">Multi-pass membrane protein</topology>
    </subcellularLocation>
</comment>
<dbReference type="AlphaFoldDB" id="A0AAD4N4L7"/>
<dbReference type="PANTHER" id="PTHR11266:SF17">
    <property type="entry name" value="PROTEIN MPV17"/>
    <property type="match status" value="1"/>
</dbReference>
<feature type="transmembrane region" description="Helical" evidence="7">
    <location>
        <begin position="147"/>
        <end position="166"/>
    </location>
</feature>
<keyword evidence="9" id="KW-1185">Reference proteome</keyword>
<dbReference type="GO" id="GO:1901858">
    <property type="term" value="P:regulation of mitochondrial DNA metabolic process"/>
    <property type="evidence" value="ECO:0007669"/>
    <property type="project" value="TreeGrafter"/>
</dbReference>
<organism evidence="8 9">
    <name type="scientific">Ditylenchus destructor</name>
    <dbReference type="NCBI Taxonomy" id="166010"/>
    <lineage>
        <taxon>Eukaryota</taxon>
        <taxon>Metazoa</taxon>
        <taxon>Ecdysozoa</taxon>
        <taxon>Nematoda</taxon>
        <taxon>Chromadorea</taxon>
        <taxon>Rhabditida</taxon>
        <taxon>Tylenchina</taxon>
        <taxon>Tylenchomorpha</taxon>
        <taxon>Sphaerularioidea</taxon>
        <taxon>Anguinidae</taxon>
        <taxon>Anguininae</taxon>
        <taxon>Ditylenchus</taxon>
    </lineage>
</organism>
<dbReference type="GO" id="GO:0016020">
    <property type="term" value="C:membrane"/>
    <property type="evidence" value="ECO:0007669"/>
    <property type="project" value="UniProtKB-SubCell"/>
</dbReference>
<dbReference type="GO" id="GO:0015267">
    <property type="term" value="F:channel activity"/>
    <property type="evidence" value="ECO:0007669"/>
    <property type="project" value="TreeGrafter"/>
</dbReference>
<reference evidence="8" key="1">
    <citation type="submission" date="2022-01" db="EMBL/GenBank/DDBJ databases">
        <title>Genome Sequence Resource for Two Populations of Ditylenchus destructor, the Migratory Endoparasitic Phytonematode.</title>
        <authorList>
            <person name="Zhang H."/>
            <person name="Lin R."/>
            <person name="Xie B."/>
        </authorList>
    </citation>
    <scope>NUCLEOTIDE SEQUENCE</scope>
    <source>
        <strain evidence="8">BazhouSP</strain>
    </source>
</reference>
<feature type="transmembrane region" description="Helical" evidence="7">
    <location>
        <begin position="85"/>
        <end position="106"/>
    </location>
</feature>
<proteinExistence type="inferred from homology"/>
<evidence type="ECO:0000313" key="9">
    <source>
        <dbReference type="Proteomes" id="UP001201812"/>
    </source>
</evidence>
<keyword evidence="4 7" id="KW-1133">Transmembrane helix</keyword>
<evidence type="ECO:0000313" key="8">
    <source>
        <dbReference type="EMBL" id="KAI1716390.1"/>
    </source>
</evidence>
<comment type="similarity">
    <text evidence="2 7">Belongs to the peroxisomal membrane protein PXMP2/4 family.</text>
</comment>
<dbReference type="EMBL" id="JAKKPZ010000010">
    <property type="protein sequence ID" value="KAI1716390.1"/>
    <property type="molecule type" value="Genomic_DNA"/>
</dbReference>
<dbReference type="PANTHER" id="PTHR11266">
    <property type="entry name" value="PEROXISOMAL MEMBRANE PROTEIN 2, PXMP2 MPV17"/>
    <property type="match status" value="1"/>
</dbReference>
<evidence type="ECO:0000256" key="5">
    <source>
        <dbReference type="ARBA" id="ARBA00023136"/>
    </source>
</evidence>
<keyword evidence="3 7" id="KW-0812">Transmembrane</keyword>
<evidence type="ECO:0000256" key="2">
    <source>
        <dbReference type="ARBA" id="ARBA00006824"/>
    </source>
</evidence>
<evidence type="ECO:0000256" key="7">
    <source>
        <dbReference type="RuleBase" id="RU363053"/>
    </source>
</evidence>
<dbReference type="InterPro" id="IPR007248">
    <property type="entry name" value="Mpv17_PMP22"/>
</dbReference>
<feature type="transmembrane region" description="Helical" evidence="7">
    <location>
        <begin position="312"/>
        <end position="330"/>
    </location>
</feature>
<evidence type="ECO:0000256" key="3">
    <source>
        <dbReference type="ARBA" id="ARBA00022692"/>
    </source>
</evidence>
<name>A0AAD4N4L7_9BILA</name>
<comment type="caution">
    <text evidence="8">The sequence shown here is derived from an EMBL/GenBank/DDBJ whole genome shotgun (WGS) entry which is preliminary data.</text>
</comment>
<dbReference type="Proteomes" id="UP001201812">
    <property type="component" value="Unassembled WGS sequence"/>
</dbReference>